<dbReference type="PANTHER" id="PTHR10188:SF6">
    <property type="entry name" value="N(4)-(BETA-N-ACETYLGLUCOSAMINYL)-L-ASPARAGINASE"/>
    <property type="match status" value="1"/>
</dbReference>
<evidence type="ECO:0000256" key="7">
    <source>
        <dbReference type="PIRSR" id="PIRSR600246-3"/>
    </source>
</evidence>
<evidence type="ECO:0000256" key="5">
    <source>
        <dbReference type="PIRSR" id="PIRSR600246-1"/>
    </source>
</evidence>
<protein>
    <recommendedName>
        <fullName evidence="4">Isoaspartyl peptidase</fullName>
    </recommendedName>
</protein>
<feature type="site" description="Cleavage; by autolysis" evidence="7">
    <location>
        <begin position="219"/>
        <end position="220"/>
    </location>
</feature>
<comment type="caution">
    <text evidence="9">The sequence shown here is derived from an EMBL/GenBank/DDBJ whole genome shotgun (WGS) entry which is preliminary data.</text>
</comment>
<name>A0A8J7UWF4_9BACT</name>
<accession>A0A8J7UWF4</accession>
<organism evidence="9 10">
    <name type="scientific">Natronogracilivirga saccharolytica</name>
    <dbReference type="NCBI Taxonomy" id="2812953"/>
    <lineage>
        <taxon>Bacteria</taxon>
        <taxon>Pseudomonadati</taxon>
        <taxon>Balneolota</taxon>
        <taxon>Balneolia</taxon>
        <taxon>Balneolales</taxon>
        <taxon>Cyclonatronaceae</taxon>
        <taxon>Natronogracilivirga</taxon>
    </lineage>
</organism>
<keyword evidence="3" id="KW-0068">Autocatalytic cleavage</keyword>
<dbReference type="GO" id="GO:0008233">
    <property type="term" value="F:peptidase activity"/>
    <property type="evidence" value="ECO:0007669"/>
    <property type="project" value="UniProtKB-KW"/>
</dbReference>
<dbReference type="GO" id="GO:0006508">
    <property type="term" value="P:proteolysis"/>
    <property type="evidence" value="ECO:0007669"/>
    <property type="project" value="UniProtKB-KW"/>
</dbReference>
<dbReference type="PANTHER" id="PTHR10188">
    <property type="entry name" value="L-ASPARAGINASE"/>
    <property type="match status" value="1"/>
</dbReference>
<evidence type="ECO:0000256" key="4">
    <source>
        <dbReference type="ARBA" id="ARBA00069124"/>
    </source>
</evidence>
<dbReference type="Pfam" id="PF01112">
    <property type="entry name" value="Asparaginase_2"/>
    <property type="match status" value="1"/>
</dbReference>
<keyword evidence="10" id="KW-1185">Reference proteome</keyword>
<evidence type="ECO:0000313" key="10">
    <source>
        <dbReference type="Proteomes" id="UP000673975"/>
    </source>
</evidence>
<dbReference type="GO" id="GO:0016811">
    <property type="term" value="F:hydrolase activity, acting on carbon-nitrogen (but not peptide) bonds, in linear amides"/>
    <property type="evidence" value="ECO:0007669"/>
    <property type="project" value="UniProtKB-ARBA"/>
</dbReference>
<dbReference type="InterPro" id="IPR029055">
    <property type="entry name" value="Ntn_hydrolases_N"/>
</dbReference>
<feature type="binding site" evidence="6">
    <location>
        <begin position="248"/>
        <end position="251"/>
    </location>
    <ligand>
        <name>substrate</name>
    </ligand>
</feature>
<keyword evidence="8" id="KW-0472">Membrane</keyword>
<dbReference type="FunFam" id="3.60.20.30:FF:000001">
    <property type="entry name" value="Isoaspartyl peptidase/L-asparaginase"/>
    <property type="match status" value="1"/>
</dbReference>
<evidence type="ECO:0000256" key="2">
    <source>
        <dbReference type="ARBA" id="ARBA00022801"/>
    </source>
</evidence>
<reference evidence="9" key="1">
    <citation type="submission" date="2021-02" db="EMBL/GenBank/DDBJ databases">
        <title>Natronogracilivirga saccharolytica gen. nov. sp. nov. a new anaerobic, haloalkiliphilic carbohydrate-fermenting bacterium from soda lake and proposing of Cyclonatronumiaceae fam. nov. in the phylum Balneolaeota.</title>
        <authorList>
            <person name="Zhilina T.N."/>
            <person name="Sorokin D.Y."/>
            <person name="Zavarzina D.G."/>
            <person name="Toshchakov S.V."/>
            <person name="Kublanov I.V."/>
        </authorList>
    </citation>
    <scope>NUCLEOTIDE SEQUENCE</scope>
    <source>
        <strain evidence="9">Z-1702</strain>
    </source>
</reference>
<feature type="active site" description="Nucleophile" evidence="5">
    <location>
        <position position="220"/>
    </location>
</feature>
<evidence type="ECO:0000256" key="6">
    <source>
        <dbReference type="PIRSR" id="PIRSR600246-2"/>
    </source>
</evidence>
<sequence>MTVHTSSFRIPFLPAILAGCVCFLAVSLTGCNSSNDNDEYATDMERKDFAIVLHGGAGVIDRDIDPDVRDGYLASLEKALETGRDLLDNGGSSLDAVEQVIRILEDDERFNAGKGAVFTSEERHELDASIMDGRDLDAGAVTGVRTVRNPISLARKVMEESRHVMFAADGAELFADETDVERVENSYFSTDRRREQLRNAREQASVILDHSDDQKDKFSTVGVAALDRDGNLAAGTSTGGMTNKKPGRIGDSPVIAAGTYADNNSCAVSATGHGEKFIRNAVAYQVCAIMEYQGASLEEASRIVIREKLEEGDGGIIAIDKNGNIVMEFSSPGMFRGAADSGGLFEVAIWE</sequence>
<feature type="binding site" evidence="6">
    <location>
        <begin position="271"/>
        <end position="274"/>
    </location>
    <ligand>
        <name>substrate</name>
    </ligand>
</feature>
<dbReference type="RefSeq" id="WP_210511066.1">
    <property type="nucleotide sequence ID" value="NZ_JAFIDN010000003.1"/>
</dbReference>
<evidence type="ECO:0000256" key="8">
    <source>
        <dbReference type="SAM" id="Phobius"/>
    </source>
</evidence>
<feature type="transmembrane region" description="Helical" evidence="8">
    <location>
        <begin position="12"/>
        <end position="30"/>
    </location>
</feature>
<keyword evidence="8" id="KW-1133">Transmembrane helix</keyword>
<gene>
    <name evidence="9" type="ORF">NATSA_05810</name>
</gene>
<dbReference type="InterPro" id="IPR000246">
    <property type="entry name" value="Peptidase_T2"/>
</dbReference>
<keyword evidence="1" id="KW-0645">Protease</keyword>
<evidence type="ECO:0000313" key="9">
    <source>
        <dbReference type="EMBL" id="MBP3192174.1"/>
    </source>
</evidence>
<dbReference type="CDD" id="cd04701">
    <property type="entry name" value="Asparaginase_2"/>
    <property type="match status" value="1"/>
</dbReference>
<dbReference type="AlphaFoldDB" id="A0A8J7UWF4"/>
<dbReference type="EMBL" id="JAFIDN010000003">
    <property type="protein sequence ID" value="MBP3192174.1"/>
    <property type="molecule type" value="Genomic_DNA"/>
</dbReference>
<dbReference type="Gene3D" id="3.60.20.30">
    <property type="entry name" value="(Glycosyl)asparaginase"/>
    <property type="match status" value="1"/>
</dbReference>
<dbReference type="SUPFAM" id="SSF56235">
    <property type="entry name" value="N-terminal nucleophile aminohydrolases (Ntn hydrolases)"/>
    <property type="match status" value="1"/>
</dbReference>
<proteinExistence type="predicted"/>
<keyword evidence="2" id="KW-0378">Hydrolase</keyword>
<keyword evidence="8" id="KW-0812">Transmembrane</keyword>
<dbReference type="Proteomes" id="UP000673975">
    <property type="component" value="Unassembled WGS sequence"/>
</dbReference>
<evidence type="ECO:0000256" key="1">
    <source>
        <dbReference type="ARBA" id="ARBA00022670"/>
    </source>
</evidence>
<evidence type="ECO:0000256" key="3">
    <source>
        <dbReference type="ARBA" id="ARBA00022813"/>
    </source>
</evidence>